<dbReference type="EMBL" id="JACJHR010000006">
    <property type="protein sequence ID" value="MBB2498805.1"/>
    <property type="molecule type" value="Genomic_DNA"/>
</dbReference>
<organism evidence="1 2">
    <name type="scientific">Amycolatopsis echigonensis</name>
    <dbReference type="NCBI Taxonomy" id="2576905"/>
    <lineage>
        <taxon>Bacteria</taxon>
        <taxon>Bacillati</taxon>
        <taxon>Actinomycetota</taxon>
        <taxon>Actinomycetes</taxon>
        <taxon>Pseudonocardiales</taxon>
        <taxon>Pseudonocardiaceae</taxon>
        <taxon>Amycolatopsis</taxon>
    </lineage>
</organism>
<dbReference type="InterPro" id="IPR026988">
    <property type="entry name" value="YaaC-like"/>
</dbReference>
<evidence type="ECO:0000313" key="2">
    <source>
        <dbReference type="Proteomes" id="UP000550260"/>
    </source>
</evidence>
<dbReference type="AlphaFoldDB" id="A0A8E1VV34"/>
<name>A0A8E1VV34_9PSEU</name>
<dbReference type="Pfam" id="PF14175">
    <property type="entry name" value="YaaC"/>
    <property type="match status" value="1"/>
</dbReference>
<protein>
    <submittedName>
        <fullName evidence="1">Uncharacterized protein</fullName>
    </submittedName>
</protein>
<proteinExistence type="predicted"/>
<reference evidence="1 2" key="1">
    <citation type="submission" date="2020-08" db="EMBL/GenBank/DDBJ databases">
        <title>Amycolatopsis echigonensis JCM 21831.</title>
        <authorList>
            <person name="Tedsree N."/>
            <person name="Kuncharoen N."/>
            <person name="Likhitwitayawuid K."/>
            <person name="Tanasupawat S."/>
        </authorList>
    </citation>
    <scope>NUCLEOTIDE SEQUENCE [LARGE SCALE GENOMIC DNA]</scope>
    <source>
        <strain evidence="1 2">JCM 21831</strain>
    </source>
</reference>
<comment type="caution">
    <text evidence="1">The sequence shown here is derived from an EMBL/GenBank/DDBJ whole genome shotgun (WGS) entry which is preliminary data.</text>
</comment>
<evidence type="ECO:0000313" key="1">
    <source>
        <dbReference type="EMBL" id="MBB2498805.1"/>
    </source>
</evidence>
<sequence>MSSIATEFGFSMRSHGIALDLQQSSYLRNRICRPLVSDQAQVALESPNPDLLWDQLRRAAYVPACSKRLAGVSWSDRAELIDEFSAFISQAEVYYRAGQEISGPSSALQYYYSLLNLAKAELLLWRPDLIIGKKLSHGISAVHATGKFDDWRIRPLRNGVFPLIYEKRMGIPASLLPSEINPDQLFARCLESGMEYGQVRALPLQAVPLYQAIVTDGVYSWSHLLVEGYGIVQQNRPSWEFLQLMFEEMPPLHHENPWQVFAMSSRLSLDSSVLLVPREGKYVRAGDGVHIANLRYDEWQQELISSLRPMLGSPHGYFDGTLAISLSDSEFIGLPSDLARYLSMYLVSSLIRYRPSALDLRLNPDQSWYLSAFTRQAALPALQASANAILDSEFIFLERARG</sequence>
<gene>
    <name evidence="1" type="ORF">H5411_06610</name>
</gene>
<dbReference type="RefSeq" id="WP_158691343.1">
    <property type="nucleotide sequence ID" value="NZ_JACJHR010000006.1"/>
</dbReference>
<dbReference type="Proteomes" id="UP000550260">
    <property type="component" value="Unassembled WGS sequence"/>
</dbReference>
<accession>A0A8E1VV34</accession>